<dbReference type="GO" id="GO:0071944">
    <property type="term" value="C:cell periphery"/>
    <property type="evidence" value="ECO:0007669"/>
    <property type="project" value="UniProtKB-ARBA"/>
</dbReference>
<protein>
    <submittedName>
        <fullName evidence="7">Leucine-rich transmembrane protein</fullName>
    </submittedName>
</protein>
<feature type="compositionally biased region" description="Low complexity" evidence="4">
    <location>
        <begin position="104"/>
        <end position="125"/>
    </location>
</feature>
<feature type="region of interest" description="Disordered" evidence="4">
    <location>
        <begin position="733"/>
        <end position="835"/>
    </location>
</feature>
<dbReference type="InterPro" id="IPR000483">
    <property type="entry name" value="Cys-rich_flank_reg_C"/>
</dbReference>
<evidence type="ECO:0000256" key="3">
    <source>
        <dbReference type="ARBA" id="ARBA00022737"/>
    </source>
</evidence>
<evidence type="ECO:0000313" key="9">
    <source>
        <dbReference type="Proteomes" id="UP000000673"/>
    </source>
</evidence>
<sequence length="933" mass="102380">MGAMAHELTVLLCSLYLSVCRFQLVCTCLVVGQLLAIAFGAEIMTAGIAGGGGSPVDRRMMYSSDQPTSSQRIARSSPTTSQQQQQQNQSPSTQGEKQTIILGSHSNTNSSSNSSYSRTNSSITSIPTGKDSTDELSRDAKDAFSAWSAQKFVNKPSYDRKAALDKRFGMMSSAVLDTPDLSDWQCPSVANSGNLECSCDLPHTLRCSGDMHGLEVIADSLRRSPYTVSLLDCTLKNVSTISDASIFQNVSLQGLVISSGEIKRVHRMAFAGIRTPLQALGLPNNALTGVPMQALAPLTQLDRLDLSSNRIKSLQNTDFLAVPKLSYLELSGNQISLITSKSLVPLRSLLHLKLNGNRLGESPESLKALEACVSLKELNLHSNGIKGPLRNTTLPAIHGLEILCLNKNSISSIHNGALEAYPYLQMLSLRNNQIDVLQDHAFSGLASLQVLDLGHNGIVTISGASLKHLPRLIILDLTHNFLRALTADVVAPLPALKELRLDGNDISLIAANALVNATQLHSLSLENNPLVCDCTMKPFLDWLAATGASTDVTSSRIASQDILGAICATPPHLEGAALLQVAPESMNCDSAGLGGAAKHGNTLNVDTFKTIEVMLKLKNNASYVKDISAEVQLRSVNFTDESDVFLYWLFPTDDYSCRFVYVFHDDDPETILFNSEVSCMVKPSERDTLDYIYSTKLLGAYDLQSDTSYKFCLIMKEDISKDEYLGTCQVATLPQPHRSPSKRKSIKKELQISTRQTNESDISDLDRISSDFRHEDQDRDELLNDGGDDDDDNDSNNDEDVDETGENGDVKIAPGQDSTDYDDDDETLSKHLRDDPEFRQLQELRRFRLTEAEDARLPSVRGGRMLLEGLGTIIIITSLIAFVWGFLRYKGEHRGVLPSMSTCYTVDERRQRTSNQDVESRSRYFKLQATTSL</sequence>
<feature type="region of interest" description="Disordered" evidence="4">
    <location>
        <begin position="57"/>
        <end position="137"/>
    </location>
</feature>
<keyword evidence="9" id="KW-1185">Reference proteome</keyword>
<dbReference type="SMART" id="SM00082">
    <property type="entry name" value="LRRCT"/>
    <property type="match status" value="1"/>
</dbReference>
<dbReference type="InterPro" id="IPR032675">
    <property type="entry name" value="LRR_dom_sf"/>
</dbReference>
<dbReference type="SMART" id="SM00369">
    <property type="entry name" value="LRR_TYP"/>
    <property type="match status" value="8"/>
</dbReference>
<evidence type="ECO:0000256" key="5">
    <source>
        <dbReference type="SAM" id="Phobius"/>
    </source>
</evidence>
<dbReference type="InterPro" id="IPR003591">
    <property type="entry name" value="Leu-rich_rpt_typical-subtyp"/>
</dbReference>
<keyword evidence="5 7" id="KW-0812">Transmembrane</keyword>
<keyword evidence="3" id="KW-0677">Repeat</keyword>
<keyword evidence="5" id="KW-1133">Transmembrane helix</keyword>
<keyword evidence="5" id="KW-0472">Membrane</keyword>
<evidence type="ECO:0000313" key="7">
    <source>
        <dbReference type="EMBL" id="ETN62672.1"/>
    </source>
</evidence>
<accession>W5JE90</accession>
<reference evidence="7 9" key="1">
    <citation type="journal article" date="2010" name="BMC Genomics">
        <title>Combination of measures distinguishes pre-miRNAs from other stem-loops in the genome of the newly sequenced Anopheles darlingi.</title>
        <authorList>
            <person name="Mendes N.D."/>
            <person name="Freitas A.T."/>
            <person name="Vasconcelos A.T."/>
            <person name="Sagot M.F."/>
        </authorList>
    </citation>
    <scope>NUCLEOTIDE SEQUENCE</scope>
</reference>
<dbReference type="PANTHER" id="PTHR24366:SF96">
    <property type="entry name" value="LEUCINE RICH REPEAT CONTAINING 53"/>
    <property type="match status" value="1"/>
</dbReference>
<dbReference type="Gene3D" id="3.80.10.10">
    <property type="entry name" value="Ribonuclease Inhibitor"/>
    <property type="match status" value="2"/>
</dbReference>
<feature type="transmembrane region" description="Helical" evidence="5">
    <location>
        <begin position="865"/>
        <end position="887"/>
    </location>
</feature>
<dbReference type="EMBL" id="ADMH02001393">
    <property type="protein sequence ID" value="ETN62672.1"/>
    <property type="molecule type" value="Genomic_DNA"/>
</dbReference>
<dbReference type="PANTHER" id="PTHR24366">
    <property type="entry name" value="IG(IMMUNOGLOBULIN) AND LRR(LEUCINE RICH REPEAT) DOMAINS"/>
    <property type="match status" value="1"/>
</dbReference>
<reference evidence="7" key="2">
    <citation type="submission" date="2010-05" db="EMBL/GenBank/DDBJ databases">
        <authorList>
            <person name="Almeida L.G."/>
            <person name="Nicolas M.F."/>
            <person name="Souza R.C."/>
            <person name="Vasconcelos A.T.R."/>
        </authorList>
    </citation>
    <scope>NUCLEOTIDE SEQUENCE</scope>
</reference>
<evidence type="ECO:0000313" key="8">
    <source>
        <dbReference type="EnsemblMetazoa" id="ADAC005630-PA"/>
    </source>
</evidence>
<gene>
    <name evidence="7" type="ORF">AND_005630</name>
</gene>
<dbReference type="Proteomes" id="UP000000673">
    <property type="component" value="Unassembled WGS sequence"/>
</dbReference>
<proteinExistence type="predicted"/>
<dbReference type="Pfam" id="PF13855">
    <property type="entry name" value="LRR_8"/>
    <property type="match status" value="2"/>
</dbReference>
<name>W5JE90_ANODA</name>
<dbReference type="AlphaFoldDB" id="W5JE90"/>
<feature type="domain" description="LRRCT" evidence="6">
    <location>
        <begin position="528"/>
        <end position="589"/>
    </location>
</feature>
<dbReference type="InterPro" id="IPR001611">
    <property type="entry name" value="Leu-rich_rpt"/>
</dbReference>
<feature type="compositionally biased region" description="Polar residues" evidence="4">
    <location>
        <begin position="63"/>
        <end position="74"/>
    </location>
</feature>
<dbReference type="VEuPathDB" id="VectorBase:ADAC005630"/>
<evidence type="ECO:0000256" key="1">
    <source>
        <dbReference type="ARBA" id="ARBA00022614"/>
    </source>
</evidence>
<dbReference type="OMA" id="ILHELHY"/>
<dbReference type="EnsemblMetazoa" id="ADAC005630-RA">
    <property type="protein sequence ID" value="ADAC005630-PA"/>
    <property type="gene ID" value="ADAC005630"/>
</dbReference>
<reference evidence="7" key="3">
    <citation type="journal article" date="2013" name="Nucleic Acids Res.">
        <title>The genome of Anopheles darlingi, the main neotropical malaria vector.</title>
        <authorList>
            <person name="Marinotti O."/>
            <person name="Cerqueira G.C."/>
            <person name="de Almeida L.G."/>
            <person name="Ferro M.I."/>
            <person name="Loreto E.L."/>
            <person name="Zaha A."/>
            <person name="Teixeira S.M."/>
            <person name="Wespiser A.R."/>
            <person name="Almeida E Silva A."/>
            <person name="Schlindwein A.D."/>
            <person name="Pacheco A.C."/>
            <person name="Silva A.L."/>
            <person name="Graveley B.R."/>
            <person name="Walenz B.P."/>
            <person name="Lima Bde A."/>
            <person name="Ribeiro C.A."/>
            <person name="Nunes-Silva C.G."/>
            <person name="de Carvalho C.R."/>
            <person name="Soares C.M."/>
            <person name="de Menezes C.B."/>
            <person name="Matiolli C."/>
            <person name="Caffrey D."/>
            <person name="Araujo D.A."/>
            <person name="de Oliveira D.M."/>
            <person name="Golenbock D."/>
            <person name="Grisard E.C."/>
            <person name="Fantinatti-Garboggini F."/>
            <person name="de Carvalho F.M."/>
            <person name="Barcellos F.G."/>
            <person name="Prosdocimi F."/>
            <person name="May G."/>
            <person name="Azevedo Junior G.M."/>
            <person name="Guimaraes G.M."/>
            <person name="Goldman G.H."/>
            <person name="Padilha I.Q."/>
            <person name="Batista Jda S."/>
            <person name="Ferro J.A."/>
            <person name="Ribeiro J.M."/>
            <person name="Fietto J.L."/>
            <person name="Dabbas K.M."/>
            <person name="Cerdeira L."/>
            <person name="Agnez-Lima L.F."/>
            <person name="Brocchi M."/>
            <person name="de Carvalho M.O."/>
            <person name="Teixeira Mde M."/>
            <person name="Diniz Maia Mde M."/>
            <person name="Goldman M.H."/>
            <person name="Cruz Schneider M.P."/>
            <person name="Felipe M.S."/>
            <person name="Hungria M."/>
            <person name="Nicolas M.F."/>
            <person name="Pereira M."/>
            <person name="Montes M.A."/>
            <person name="Cantao M.E."/>
            <person name="Vincentz M."/>
            <person name="Rafael M.S."/>
            <person name="Silverman N."/>
            <person name="Stoco P.H."/>
            <person name="Souza R.C."/>
            <person name="Vicentini R."/>
            <person name="Gazzinelli R.T."/>
            <person name="Neves Rde O."/>
            <person name="Silva R."/>
            <person name="Astolfi-Filho S."/>
            <person name="Maciel T.E."/>
            <person name="Urmenyi T.P."/>
            <person name="Tadei W.P."/>
            <person name="Camargo E.P."/>
            <person name="de Vasconcelos A.T."/>
        </authorList>
    </citation>
    <scope>NUCLEOTIDE SEQUENCE</scope>
</reference>
<feature type="compositionally biased region" description="Acidic residues" evidence="4">
    <location>
        <begin position="786"/>
        <end position="806"/>
    </location>
</feature>
<dbReference type="PROSITE" id="PS51450">
    <property type="entry name" value="LRR"/>
    <property type="match status" value="2"/>
</dbReference>
<keyword evidence="2" id="KW-0732">Signal</keyword>
<dbReference type="STRING" id="43151.W5JE90"/>
<evidence type="ECO:0000256" key="4">
    <source>
        <dbReference type="SAM" id="MobiDB-lite"/>
    </source>
</evidence>
<feature type="compositionally biased region" description="Basic and acidic residues" evidence="4">
    <location>
        <begin position="764"/>
        <end position="782"/>
    </location>
</feature>
<dbReference type="SMART" id="SM00365">
    <property type="entry name" value="LRR_SD22"/>
    <property type="match status" value="4"/>
</dbReference>
<reference evidence="8" key="4">
    <citation type="submission" date="2015-06" db="UniProtKB">
        <authorList>
            <consortium name="EnsemblMetazoa"/>
        </authorList>
    </citation>
    <scope>IDENTIFICATION</scope>
</reference>
<dbReference type="FunCoup" id="W5JE90">
    <property type="interactions" value="8"/>
</dbReference>
<feature type="compositionally biased region" description="Low complexity" evidence="4">
    <location>
        <begin position="76"/>
        <end position="94"/>
    </location>
</feature>
<dbReference type="SUPFAM" id="SSF52058">
    <property type="entry name" value="L domain-like"/>
    <property type="match status" value="1"/>
</dbReference>
<evidence type="ECO:0000256" key="2">
    <source>
        <dbReference type="ARBA" id="ARBA00022729"/>
    </source>
</evidence>
<dbReference type="FunFam" id="3.80.10.10:FF:001360">
    <property type="entry name" value="Uncharacterized protein"/>
    <property type="match status" value="1"/>
</dbReference>
<dbReference type="eggNOG" id="KOG0619">
    <property type="taxonomic scope" value="Eukaryota"/>
</dbReference>
<evidence type="ECO:0000259" key="6">
    <source>
        <dbReference type="SMART" id="SM00082"/>
    </source>
</evidence>
<keyword evidence="1" id="KW-0433">Leucine-rich repeat</keyword>
<organism evidence="7">
    <name type="scientific">Anopheles darlingi</name>
    <name type="common">Mosquito</name>
    <dbReference type="NCBI Taxonomy" id="43151"/>
    <lineage>
        <taxon>Eukaryota</taxon>
        <taxon>Metazoa</taxon>
        <taxon>Ecdysozoa</taxon>
        <taxon>Arthropoda</taxon>
        <taxon>Hexapoda</taxon>
        <taxon>Insecta</taxon>
        <taxon>Pterygota</taxon>
        <taxon>Neoptera</taxon>
        <taxon>Endopterygota</taxon>
        <taxon>Diptera</taxon>
        <taxon>Nematocera</taxon>
        <taxon>Culicoidea</taxon>
        <taxon>Culicidae</taxon>
        <taxon>Anophelinae</taxon>
        <taxon>Anopheles</taxon>
    </lineage>
</organism>
<dbReference type="HOGENOM" id="CLU_018837_0_0_1"/>
<dbReference type="VEuPathDB" id="VectorBase:ADAR2_006076"/>